<name>A0A1M5KBI4_9GAMM</name>
<dbReference type="AlphaFoldDB" id="A0A1M5KBI4"/>
<dbReference type="Proteomes" id="UP000199758">
    <property type="component" value="Unassembled WGS sequence"/>
</dbReference>
<gene>
    <name evidence="1" type="ORF">SAMN04488068_0463</name>
</gene>
<reference evidence="1 2" key="1">
    <citation type="submission" date="2016-11" db="EMBL/GenBank/DDBJ databases">
        <authorList>
            <person name="Jaros S."/>
            <person name="Januszkiewicz K."/>
            <person name="Wedrychowicz H."/>
        </authorList>
    </citation>
    <scope>NUCLEOTIDE SEQUENCE [LARGE SCALE GENOMIC DNA]</scope>
    <source>
        <strain evidence="1 2">CGMCC 1.7049</strain>
    </source>
</reference>
<protein>
    <submittedName>
        <fullName evidence="1">Uncharacterized protein</fullName>
    </submittedName>
</protein>
<evidence type="ECO:0000313" key="1">
    <source>
        <dbReference type="EMBL" id="SHG50097.1"/>
    </source>
</evidence>
<organism evidence="1 2">
    <name type="scientific">Hydrocarboniphaga daqingensis</name>
    <dbReference type="NCBI Taxonomy" id="490188"/>
    <lineage>
        <taxon>Bacteria</taxon>
        <taxon>Pseudomonadati</taxon>
        <taxon>Pseudomonadota</taxon>
        <taxon>Gammaproteobacteria</taxon>
        <taxon>Nevskiales</taxon>
        <taxon>Nevskiaceae</taxon>
        <taxon>Hydrocarboniphaga</taxon>
    </lineage>
</organism>
<sequence>MHIESEEILPEEEVRDASEIARRALALFAVVGLALGAPKETTLT</sequence>
<proteinExistence type="predicted"/>
<evidence type="ECO:0000313" key="2">
    <source>
        <dbReference type="Proteomes" id="UP000199758"/>
    </source>
</evidence>
<keyword evidence="2" id="KW-1185">Reference proteome</keyword>
<accession>A0A1M5KBI4</accession>
<dbReference type="EMBL" id="FQWZ01000001">
    <property type="protein sequence ID" value="SHG50097.1"/>
    <property type="molecule type" value="Genomic_DNA"/>
</dbReference>